<evidence type="ECO:0000256" key="4">
    <source>
        <dbReference type="ARBA" id="ARBA00022475"/>
    </source>
</evidence>
<protein>
    <submittedName>
        <fullName evidence="13">Cytochrome d ubiquinol oxidase subunit II</fullName>
    </submittedName>
</protein>
<evidence type="ECO:0000256" key="7">
    <source>
        <dbReference type="ARBA" id="ARBA00022723"/>
    </source>
</evidence>
<evidence type="ECO:0000256" key="2">
    <source>
        <dbReference type="ARBA" id="ARBA00007543"/>
    </source>
</evidence>
<dbReference type="PANTHER" id="PTHR43141">
    <property type="entry name" value="CYTOCHROME BD2 SUBUNIT II"/>
    <property type="match status" value="1"/>
</dbReference>
<evidence type="ECO:0000256" key="1">
    <source>
        <dbReference type="ARBA" id="ARBA00004651"/>
    </source>
</evidence>
<feature type="transmembrane region" description="Helical" evidence="12">
    <location>
        <begin position="82"/>
        <end position="103"/>
    </location>
</feature>
<dbReference type="GO" id="GO:0009055">
    <property type="term" value="F:electron transfer activity"/>
    <property type="evidence" value="ECO:0007669"/>
    <property type="project" value="TreeGrafter"/>
</dbReference>
<accession>A0A2P7U1I5</accession>
<evidence type="ECO:0000256" key="3">
    <source>
        <dbReference type="ARBA" id="ARBA00022448"/>
    </source>
</evidence>
<keyword evidence="11 12" id="KW-0472">Membrane</keyword>
<comment type="similarity">
    <text evidence="2">Belongs to the cytochrome ubiquinol oxidase subunit 2 family.</text>
</comment>
<keyword evidence="10" id="KW-0408">Iron</keyword>
<dbReference type="RefSeq" id="WP_106740783.1">
    <property type="nucleotide sequence ID" value="NZ_PXYY01000014.1"/>
</dbReference>
<dbReference type="GO" id="GO:0019646">
    <property type="term" value="P:aerobic electron transport chain"/>
    <property type="evidence" value="ECO:0007669"/>
    <property type="project" value="TreeGrafter"/>
</dbReference>
<proteinExistence type="inferred from homology"/>
<keyword evidence="6 12" id="KW-0812">Transmembrane</keyword>
<evidence type="ECO:0000256" key="8">
    <source>
        <dbReference type="ARBA" id="ARBA00022982"/>
    </source>
</evidence>
<dbReference type="GO" id="GO:0046872">
    <property type="term" value="F:metal ion binding"/>
    <property type="evidence" value="ECO:0007669"/>
    <property type="project" value="UniProtKB-KW"/>
</dbReference>
<feature type="transmembrane region" description="Helical" evidence="12">
    <location>
        <begin position="12"/>
        <end position="30"/>
    </location>
</feature>
<evidence type="ECO:0000256" key="11">
    <source>
        <dbReference type="ARBA" id="ARBA00023136"/>
    </source>
</evidence>
<evidence type="ECO:0000313" key="14">
    <source>
        <dbReference type="Proteomes" id="UP000241868"/>
    </source>
</evidence>
<feature type="transmembrane region" description="Helical" evidence="12">
    <location>
        <begin position="296"/>
        <end position="321"/>
    </location>
</feature>
<dbReference type="NCBIfam" id="TIGR00203">
    <property type="entry name" value="cydB"/>
    <property type="match status" value="1"/>
</dbReference>
<feature type="transmembrane region" description="Helical" evidence="12">
    <location>
        <begin position="341"/>
        <end position="361"/>
    </location>
</feature>
<keyword evidence="9 12" id="KW-1133">Transmembrane helix</keyword>
<evidence type="ECO:0000256" key="10">
    <source>
        <dbReference type="ARBA" id="ARBA00023004"/>
    </source>
</evidence>
<feature type="transmembrane region" description="Helical" evidence="12">
    <location>
        <begin position="268"/>
        <end position="289"/>
    </location>
</feature>
<evidence type="ECO:0000256" key="6">
    <source>
        <dbReference type="ARBA" id="ARBA00022692"/>
    </source>
</evidence>
<dbReference type="EMBL" id="PXYY01000014">
    <property type="protein sequence ID" value="PSJ80840.1"/>
    <property type="molecule type" value="Genomic_DNA"/>
</dbReference>
<dbReference type="PIRSF" id="PIRSF000267">
    <property type="entry name" value="Cyt_oxidse_sub2"/>
    <property type="match status" value="1"/>
</dbReference>
<reference evidence="13 14" key="1">
    <citation type="submission" date="2018-03" db="EMBL/GenBank/DDBJ databases">
        <title>Neisseria weixii sp. nov., isolated from the intestinal contents of Tibetan Plateau pika (Ochotona curzoniae) in Yushu, Qinghai Province, China.</title>
        <authorList>
            <person name="Gui Z."/>
        </authorList>
    </citation>
    <scope>NUCLEOTIDE SEQUENCE [LARGE SCALE GENOMIC DNA]</scope>
    <source>
        <strain evidence="13 14">ATCC 51483</strain>
    </source>
</reference>
<sequence length="385" mass="42546">MDMVNFFDYASLKFVWWLLIGFLIAGFAVMDGHDLGICTLLPFVAKTDEERRVVVNTIGATWEGNQTWLITGGGAIFAAWPIVYATAFSGFYWAMLAVLWAMFFRPVGFKYRSLVKNPTWRKMWDWGLFAGSFVPALLFGVALGNVIQGVPFHFDNAMRSFYTGSFWALLNPFALLCGAVSVTMLILHGAVFLMNKTEGVVYQRTRKVLLPALAATLVLFSIGGWWVAAGIDGYVVTAGTLSPEALPNPLGKEVTLQTGAWLNNYRQYPLTMLVPAVAYAGFIIGTLLVRMDKMRAAFFFSALGVIGVIGTFGVSLFPFIMPSSSDLRSSLTVWDATSSHLTLVVMFFSTAIMMPVILAYTSWAYKVMSGKVTVEDIRENDHSAY</sequence>
<dbReference type="OrthoDB" id="9776710at2"/>
<evidence type="ECO:0000256" key="12">
    <source>
        <dbReference type="SAM" id="Phobius"/>
    </source>
</evidence>
<dbReference type="Proteomes" id="UP000241868">
    <property type="component" value="Unassembled WGS sequence"/>
</dbReference>
<organism evidence="13 14">
    <name type="scientific">Neisseria iguanae</name>
    <dbReference type="NCBI Taxonomy" id="90242"/>
    <lineage>
        <taxon>Bacteria</taxon>
        <taxon>Pseudomonadati</taxon>
        <taxon>Pseudomonadota</taxon>
        <taxon>Betaproteobacteria</taxon>
        <taxon>Neisseriales</taxon>
        <taxon>Neisseriaceae</taxon>
        <taxon>Neisseria</taxon>
    </lineage>
</organism>
<dbReference type="InterPro" id="IPR003317">
    <property type="entry name" value="Cyt-d_oxidase_su2"/>
</dbReference>
<evidence type="ECO:0000256" key="9">
    <source>
        <dbReference type="ARBA" id="ARBA00022989"/>
    </source>
</evidence>
<comment type="caution">
    <text evidence="13">The sequence shown here is derived from an EMBL/GenBank/DDBJ whole genome shotgun (WGS) entry which is preliminary data.</text>
</comment>
<feature type="transmembrane region" description="Helical" evidence="12">
    <location>
        <begin position="124"/>
        <end position="147"/>
    </location>
</feature>
<dbReference type="PANTHER" id="PTHR43141:SF5">
    <property type="entry name" value="CYTOCHROME BD-I UBIQUINOL OXIDASE SUBUNIT 2"/>
    <property type="match status" value="1"/>
</dbReference>
<keyword evidence="8" id="KW-0249">Electron transport</keyword>
<keyword evidence="5" id="KW-0349">Heme</keyword>
<keyword evidence="7" id="KW-0479">Metal-binding</keyword>
<dbReference type="GO" id="GO:0070069">
    <property type="term" value="C:cytochrome complex"/>
    <property type="evidence" value="ECO:0007669"/>
    <property type="project" value="TreeGrafter"/>
</dbReference>
<evidence type="ECO:0000313" key="13">
    <source>
        <dbReference type="EMBL" id="PSJ80840.1"/>
    </source>
</evidence>
<dbReference type="Pfam" id="PF02322">
    <property type="entry name" value="Cyt_bd_oxida_II"/>
    <property type="match status" value="1"/>
</dbReference>
<keyword evidence="3" id="KW-0813">Transport</keyword>
<evidence type="ECO:0000256" key="5">
    <source>
        <dbReference type="ARBA" id="ARBA00022617"/>
    </source>
</evidence>
<feature type="transmembrane region" description="Helical" evidence="12">
    <location>
        <begin position="167"/>
        <end position="187"/>
    </location>
</feature>
<keyword evidence="4" id="KW-1003">Cell membrane</keyword>
<gene>
    <name evidence="13" type="primary">cydB</name>
    <name evidence="13" type="ORF">C7N83_03880</name>
</gene>
<comment type="subcellular location">
    <subcellularLocation>
        <location evidence="1">Cell membrane</location>
        <topology evidence="1">Multi-pass membrane protein</topology>
    </subcellularLocation>
</comment>
<feature type="transmembrane region" description="Helical" evidence="12">
    <location>
        <begin position="208"/>
        <end position="228"/>
    </location>
</feature>
<dbReference type="GO" id="GO:0005886">
    <property type="term" value="C:plasma membrane"/>
    <property type="evidence" value="ECO:0007669"/>
    <property type="project" value="UniProtKB-SubCell"/>
</dbReference>
<dbReference type="GO" id="GO:0016682">
    <property type="term" value="F:oxidoreductase activity, acting on diphenols and related substances as donors, oxygen as acceptor"/>
    <property type="evidence" value="ECO:0007669"/>
    <property type="project" value="TreeGrafter"/>
</dbReference>
<name>A0A2P7U1I5_9NEIS</name>
<keyword evidence="14" id="KW-1185">Reference proteome</keyword>
<dbReference type="AlphaFoldDB" id="A0A2P7U1I5"/>